<accession>A0A9W4U8F7</accession>
<gene>
    <name evidence="1" type="ORF">PDIGIT_LOCUS3971</name>
</gene>
<evidence type="ECO:0000313" key="1">
    <source>
        <dbReference type="EMBL" id="CAI6328353.1"/>
    </source>
</evidence>
<dbReference type="EMBL" id="CAOQHR010000002">
    <property type="protein sequence ID" value="CAI6328353.1"/>
    <property type="molecule type" value="Genomic_DNA"/>
</dbReference>
<sequence>MVEGGVLVCIRGCGALVQVLAGTYWHHRCGIGVLGSRLAAGFDDFLLRNALLACVTISVVKPCLLFEALVVLRIEKLVERLLIF</sequence>
<protein>
    <submittedName>
        <fullName evidence="1">Uncharacterized protein</fullName>
    </submittedName>
</protein>
<reference evidence="1" key="1">
    <citation type="submission" date="2023-01" db="EMBL/GenBank/DDBJ databases">
        <authorList>
            <person name="Van Ghelder C."/>
            <person name="Rancurel C."/>
        </authorList>
    </citation>
    <scope>NUCLEOTIDE SEQUENCE</scope>
    <source>
        <strain evidence="1">CNCM I-4278</strain>
    </source>
</reference>
<proteinExistence type="predicted"/>
<evidence type="ECO:0000313" key="2">
    <source>
        <dbReference type="Proteomes" id="UP001152607"/>
    </source>
</evidence>
<organism evidence="1 2">
    <name type="scientific">Periconia digitata</name>
    <dbReference type="NCBI Taxonomy" id="1303443"/>
    <lineage>
        <taxon>Eukaryota</taxon>
        <taxon>Fungi</taxon>
        <taxon>Dikarya</taxon>
        <taxon>Ascomycota</taxon>
        <taxon>Pezizomycotina</taxon>
        <taxon>Dothideomycetes</taxon>
        <taxon>Pleosporomycetidae</taxon>
        <taxon>Pleosporales</taxon>
        <taxon>Massarineae</taxon>
        <taxon>Periconiaceae</taxon>
        <taxon>Periconia</taxon>
    </lineage>
</organism>
<keyword evidence="2" id="KW-1185">Reference proteome</keyword>
<dbReference type="AlphaFoldDB" id="A0A9W4U8F7"/>
<name>A0A9W4U8F7_9PLEO</name>
<comment type="caution">
    <text evidence="1">The sequence shown here is derived from an EMBL/GenBank/DDBJ whole genome shotgun (WGS) entry which is preliminary data.</text>
</comment>
<dbReference type="Proteomes" id="UP001152607">
    <property type="component" value="Unassembled WGS sequence"/>
</dbReference>